<reference evidence="3" key="1">
    <citation type="journal article" date="2013" name="Environ. Microbiol.">
        <title>Seasonally variable intestinal metagenomes of the red palm weevil (Rhynchophorus ferrugineus).</title>
        <authorList>
            <person name="Jia S."/>
            <person name="Zhang X."/>
            <person name="Zhang G."/>
            <person name="Yin A."/>
            <person name="Zhang S."/>
            <person name="Li F."/>
            <person name="Wang L."/>
            <person name="Zhao D."/>
            <person name="Yun Q."/>
            <person name="Tala"/>
            <person name="Wang J."/>
            <person name="Sun G."/>
            <person name="Baabdullah M."/>
            <person name="Yu X."/>
            <person name="Hu S."/>
            <person name="Al-Mssallem I.S."/>
            <person name="Yu J."/>
        </authorList>
    </citation>
    <scope>NUCLEOTIDE SEQUENCE</scope>
</reference>
<dbReference type="InterPro" id="IPR051398">
    <property type="entry name" value="Polysacch_Deacetylase"/>
</dbReference>
<dbReference type="InterPro" id="IPR011330">
    <property type="entry name" value="Glyco_hydro/deAcase_b/a-brl"/>
</dbReference>
<dbReference type="Pfam" id="PF01522">
    <property type="entry name" value="Polysacc_deac_1"/>
    <property type="match status" value="1"/>
</dbReference>
<evidence type="ECO:0000313" key="3">
    <source>
        <dbReference type="EMBL" id="AIA94677.1"/>
    </source>
</evidence>
<evidence type="ECO:0000256" key="1">
    <source>
        <dbReference type="ARBA" id="ARBA00022729"/>
    </source>
</evidence>
<name>A0A060CIC0_9PAST</name>
<organism evidence="3">
    <name type="scientific">uncultured Mannheimia sp</name>
    <dbReference type="NCBI Taxonomy" id="509546"/>
    <lineage>
        <taxon>Bacteria</taxon>
        <taxon>Pseudomonadati</taxon>
        <taxon>Pseudomonadota</taxon>
        <taxon>Gammaproteobacteria</taxon>
        <taxon>Pasteurellales</taxon>
        <taxon>Pasteurellaceae</taxon>
        <taxon>Mannheimia</taxon>
        <taxon>environmental samples</taxon>
    </lineage>
</organism>
<dbReference type="InterPro" id="IPR002509">
    <property type="entry name" value="NODB_dom"/>
</dbReference>
<proteinExistence type="predicted"/>
<dbReference type="SUPFAM" id="SSF88713">
    <property type="entry name" value="Glycoside hydrolase/deacetylase"/>
    <property type="match status" value="1"/>
</dbReference>
<dbReference type="GO" id="GO:0005975">
    <property type="term" value="P:carbohydrate metabolic process"/>
    <property type="evidence" value="ECO:0007669"/>
    <property type="project" value="InterPro"/>
</dbReference>
<evidence type="ECO:0000259" key="2">
    <source>
        <dbReference type="PROSITE" id="PS51677"/>
    </source>
</evidence>
<dbReference type="PROSITE" id="PS51677">
    <property type="entry name" value="NODB"/>
    <property type="match status" value="1"/>
</dbReference>
<protein>
    <submittedName>
        <fullName evidence="3">Polysacc_deac_1</fullName>
    </submittedName>
</protein>
<feature type="domain" description="NodB homology" evidence="2">
    <location>
        <begin position="1"/>
        <end position="66"/>
    </location>
</feature>
<keyword evidence="1" id="KW-0732">Signal</keyword>
<feature type="non-terminal residue" evidence="3">
    <location>
        <position position="66"/>
    </location>
</feature>
<dbReference type="PANTHER" id="PTHR34216">
    <property type="match status" value="1"/>
</dbReference>
<dbReference type="GO" id="GO:0016810">
    <property type="term" value="F:hydrolase activity, acting on carbon-nitrogen (but not peptide) bonds"/>
    <property type="evidence" value="ECO:0007669"/>
    <property type="project" value="InterPro"/>
</dbReference>
<dbReference type="Gene3D" id="3.20.20.370">
    <property type="entry name" value="Glycoside hydrolase/deacetylase"/>
    <property type="match status" value="1"/>
</dbReference>
<accession>A0A060CIC0</accession>
<sequence>MYDGYQSMYTKVLPLLKEYRYPAMFAIITSWIDDPGNVAVKKEQIQEMEASGLVTIASHTYQLHQY</sequence>
<dbReference type="EMBL" id="KF127324">
    <property type="protein sequence ID" value="AIA94677.1"/>
    <property type="molecule type" value="Genomic_DNA"/>
</dbReference>
<dbReference type="AlphaFoldDB" id="A0A060CIC0"/>
<dbReference type="PANTHER" id="PTHR34216:SF7">
    <property type="entry name" value="POLY-BETA-1,6-N-ACETYL-D-GLUCOSAMINE N-DEACETYLASE"/>
    <property type="match status" value="1"/>
</dbReference>